<feature type="transmembrane region" description="Helical" evidence="1">
    <location>
        <begin position="78"/>
        <end position="97"/>
    </location>
</feature>
<evidence type="ECO:0000313" key="2">
    <source>
        <dbReference type="EMBL" id="KAK1496385.1"/>
    </source>
</evidence>
<organism evidence="2 3">
    <name type="scientific">Colletotrichum cuscutae</name>
    <dbReference type="NCBI Taxonomy" id="1209917"/>
    <lineage>
        <taxon>Eukaryota</taxon>
        <taxon>Fungi</taxon>
        <taxon>Dikarya</taxon>
        <taxon>Ascomycota</taxon>
        <taxon>Pezizomycotina</taxon>
        <taxon>Sordariomycetes</taxon>
        <taxon>Hypocreomycetidae</taxon>
        <taxon>Glomerellales</taxon>
        <taxon>Glomerellaceae</taxon>
        <taxon>Colletotrichum</taxon>
        <taxon>Colletotrichum acutatum species complex</taxon>
    </lineage>
</organism>
<protein>
    <submittedName>
        <fullName evidence="2">Uncharacterized protein</fullName>
    </submittedName>
</protein>
<reference evidence="2" key="1">
    <citation type="submission" date="2016-11" db="EMBL/GenBank/DDBJ databases">
        <title>The genome sequence of Colletotrichum cuscutae.</title>
        <authorList>
            <person name="Baroncelli R."/>
        </authorList>
    </citation>
    <scope>NUCLEOTIDE SEQUENCE</scope>
    <source>
        <strain evidence="2">IMI 304802</strain>
    </source>
</reference>
<evidence type="ECO:0000256" key="1">
    <source>
        <dbReference type="SAM" id="Phobius"/>
    </source>
</evidence>
<dbReference type="Proteomes" id="UP001239213">
    <property type="component" value="Unassembled WGS sequence"/>
</dbReference>
<gene>
    <name evidence="2" type="ORF">CCUS01_02731</name>
</gene>
<evidence type="ECO:0000313" key="3">
    <source>
        <dbReference type="Proteomes" id="UP001239213"/>
    </source>
</evidence>
<feature type="transmembrane region" description="Helical" evidence="1">
    <location>
        <begin position="31"/>
        <end position="51"/>
    </location>
</feature>
<proteinExistence type="predicted"/>
<accession>A0AAI9YC50</accession>
<keyword evidence="1" id="KW-0812">Transmembrane</keyword>
<name>A0AAI9YC50_9PEZI</name>
<sequence>MIIACAALGIEVFINSDFNEPSDLRLSIPSLVVYSMGLCFYAVTLAAHQYLGHNGTSMGLGHDVDLSTLDTAFRRTSLTYGAVTWASSVVFVLSTIVNQAERAILQEFGISGVVLYAMDQKFVSHNLKMNARSTV</sequence>
<keyword evidence="3" id="KW-1185">Reference proteome</keyword>
<keyword evidence="1" id="KW-0472">Membrane</keyword>
<dbReference type="EMBL" id="MPDP01000013">
    <property type="protein sequence ID" value="KAK1496385.1"/>
    <property type="molecule type" value="Genomic_DNA"/>
</dbReference>
<keyword evidence="1" id="KW-1133">Transmembrane helix</keyword>
<dbReference type="AlphaFoldDB" id="A0AAI9YC50"/>
<comment type="caution">
    <text evidence="2">The sequence shown here is derived from an EMBL/GenBank/DDBJ whole genome shotgun (WGS) entry which is preliminary data.</text>
</comment>